<dbReference type="Gene3D" id="3.40.50.10170">
    <property type="match status" value="1"/>
</dbReference>
<name>A0ABW4BQZ4_9LACO</name>
<evidence type="ECO:0000313" key="3">
    <source>
        <dbReference type="EMBL" id="MFD1412058.1"/>
    </source>
</evidence>
<sequence>MMKVAVMTDSAAYLKPEEVQRYHINILPIPIIWGDETLLDMVDVGQEQFYDRLRTDPVLPTSSQPSIGQVEAIVSKLVAAGYEALIAPVISSGISSFYNNLKAYAEREKRLKIYPFDTHITCAGTAYSALLAGKMAQAGANPEKILAALAELRETTGVYFEVDDLSHLRRTGRLSNASSFVAGLLKIKPILTIDINAKGKGQITAIAKERQAKRAFEWISSHFAAAIADKEYPIRCTIFDANAPEVKAEWLQEFTKRFPQVKFDTSIIGPVIGVHTGEKAMSMIWARDWETM</sequence>
<evidence type="ECO:0000256" key="1">
    <source>
        <dbReference type="ARBA" id="ARBA00003238"/>
    </source>
</evidence>
<evidence type="ECO:0000313" key="4">
    <source>
        <dbReference type="Proteomes" id="UP001597191"/>
    </source>
</evidence>
<dbReference type="InterPro" id="IPR003797">
    <property type="entry name" value="DegV"/>
</dbReference>
<dbReference type="PANTHER" id="PTHR33434:SF2">
    <property type="entry name" value="FATTY ACID-BINDING PROTEIN TM_1468"/>
    <property type="match status" value="1"/>
</dbReference>
<dbReference type="Pfam" id="PF02645">
    <property type="entry name" value="DegV"/>
    <property type="match status" value="1"/>
</dbReference>
<dbReference type="SUPFAM" id="SSF82549">
    <property type="entry name" value="DAK1/DegV-like"/>
    <property type="match status" value="1"/>
</dbReference>
<reference evidence="4" key="1">
    <citation type="journal article" date="2019" name="Int. J. Syst. Evol. Microbiol.">
        <title>The Global Catalogue of Microorganisms (GCM) 10K type strain sequencing project: providing services to taxonomists for standard genome sequencing and annotation.</title>
        <authorList>
            <consortium name="The Broad Institute Genomics Platform"/>
            <consortium name="The Broad Institute Genome Sequencing Center for Infectious Disease"/>
            <person name="Wu L."/>
            <person name="Ma J."/>
        </authorList>
    </citation>
    <scope>NUCLEOTIDE SEQUENCE [LARGE SCALE GENOMIC DNA]</scope>
    <source>
        <strain evidence="4">CCM 8937</strain>
    </source>
</reference>
<keyword evidence="4" id="KW-1185">Reference proteome</keyword>
<gene>
    <name evidence="3" type="ORF">ACFQ4R_10755</name>
</gene>
<dbReference type="PANTHER" id="PTHR33434">
    <property type="entry name" value="DEGV DOMAIN-CONTAINING PROTEIN DR_1986-RELATED"/>
    <property type="match status" value="1"/>
</dbReference>
<organism evidence="3 4">
    <name type="scientific">Lapidilactobacillus gannanensis</name>
    <dbReference type="NCBI Taxonomy" id="2486002"/>
    <lineage>
        <taxon>Bacteria</taxon>
        <taxon>Bacillati</taxon>
        <taxon>Bacillota</taxon>
        <taxon>Bacilli</taxon>
        <taxon>Lactobacillales</taxon>
        <taxon>Lactobacillaceae</taxon>
        <taxon>Lapidilactobacillus</taxon>
    </lineage>
</organism>
<keyword evidence="2" id="KW-0446">Lipid-binding</keyword>
<dbReference type="RefSeq" id="WP_225420162.1">
    <property type="nucleotide sequence ID" value="NZ_RHOT01000008.1"/>
</dbReference>
<evidence type="ECO:0000256" key="2">
    <source>
        <dbReference type="ARBA" id="ARBA00023121"/>
    </source>
</evidence>
<proteinExistence type="predicted"/>
<dbReference type="NCBIfam" id="TIGR00762">
    <property type="entry name" value="DegV"/>
    <property type="match status" value="1"/>
</dbReference>
<comment type="function">
    <text evidence="1">May bind long-chain fatty acids, such as palmitate, and may play a role in lipid transport or fatty acid metabolism.</text>
</comment>
<dbReference type="InterPro" id="IPR043168">
    <property type="entry name" value="DegV_C"/>
</dbReference>
<comment type="caution">
    <text evidence="3">The sequence shown here is derived from an EMBL/GenBank/DDBJ whole genome shotgun (WGS) entry which is preliminary data.</text>
</comment>
<dbReference type="Proteomes" id="UP001597191">
    <property type="component" value="Unassembled WGS sequence"/>
</dbReference>
<dbReference type="Gene3D" id="3.30.1180.10">
    <property type="match status" value="1"/>
</dbReference>
<dbReference type="InterPro" id="IPR050270">
    <property type="entry name" value="DegV_domain_contain"/>
</dbReference>
<dbReference type="PROSITE" id="PS51482">
    <property type="entry name" value="DEGV"/>
    <property type="match status" value="1"/>
</dbReference>
<protein>
    <submittedName>
        <fullName evidence="3">DegV family protein</fullName>
    </submittedName>
</protein>
<accession>A0ABW4BQZ4</accession>
<dbReference type="EMBL" id="JBHTOH010000093">
    <property type="protein sequence ID" value="MFD1412058.1"/>
    <property type="molecule type" value="Genomic_DNA"/>
</dbReference>